<dbReference type="Proteomes" id="UP000294850">
    <property type="component" value="Unassembled WGS sequence"/>
</dbReference>
<gene>
    <name evidence="1" type="ORF">E0F88_16500</name>
</gene>
<evidence type="ECO:0000313" key="1">
    <source>
        <dbReference type="EMBL" id="TDE14786.1"/>
    </source>
</evidence>
<dbReference type="OrthoDB" id="9781481at2"/>
<reference evidence="1 2" key="1">
    <citation type="submission" date="2019-03" db="EMBL/GenBank/DDBJ databases">
        <title>Dyadobacter AR-3-6 sp. nov., isolated from arctic soil.</title>
        <authorList>
            <person name="Chaudhary D.K."/>
        </authorList>
    </citation>
    <scope>NUCLEOTIDE SEQUENCE [LARGE SCALE GENOMIC DNA]</scope>
    <source>
        <strain evidence="1 2">AR-3-6</strain>
    </source>
</reference>
<dbReference type="RefSeq" id="WP_131959370.1">
    <property type="nucleotide sequence ID" value="NZ_SMFL01000005.1"/>
</dbReference>
<evidence type="ECO:0000313" key="2">
    <source>
        <dbReference type="Proteomes" id="UP000294850"/>
    </source>
</evidence>
<dbReference type="EMBL" id="SMFL01000005">
    <property type="protein sequence ID" value="TDE14786.1"/>
    <property type="molecule type" value="Genomic_DNA"/>
</dbReference>
<comment type="caution">
    <text evidence="1">The sequence shown here is derived from an EMBL/GenBank/DDBJ whole genome shotgun (WGS) entry which is preliminary data.</text>
</comment>
<keyword evidence="2" id="KW-1185">Reference proteome</keyword>
<name>A0A4R5DKS1_9BACT</name>
<protein>
    <submittedName>
        <fullName evidence="1">Uncharacterized protein</fullName>
    </submittedName>
</protein>
<organism evidence="1 2">
    <name type="scientific">Dyadobacter psychrotolerans</name>
    <dbReference type="NCBI Taxonomy" id="2541721"/>
    <lineage>
        <taxon>Bacteria</taxon>
        <taxon>Pseudomonadati</taxon>
        <taxon>Bacteroidota</taxon>
        <taxon>Cytophagia</taxon>
        <taxon>Cytophagales</taxon>
        <taxon>Spirosomataceae</taxon>
        <taxon>Dyadobacter</taxon>
    </lineage>
</organism>
<dbReference type="AlphaFoldDB" id="A0A4R5DKS1"/>
<proteinExistence type="predicted"/>
<sequence>MDIDLIYGVVERIADNKLGGRIRVKSFRDNDNSGKGLIFDEFNIQEEFPTSGFVYNPRLNATGEFSIGDLVEINVKELIEVPEKDLIVHHSKISRYGAKLLDFESAVFLENGKSINLNEIEYRISGTRQNILDSTVFYIKDKDYAYGPLRFVGGKVEPRSGKEISKFSLDSLSIIKSDDLMYLFLHPPKNESLGDVDCMDRRQILDWLKGKIRDFGELGSQINQIIRVVDKIEVDNELDKIRFNRVRKFISGLEFNFQEVKNLSSLTDEWRNVFNETFEKYSTEFEKEIRNSIELRLIDYEKLKQNEIDSEKSYQENELRDLQKNRRTLVEIIEKDQRIIKKYNDDLFLIKSQLAEIEIAKYDLLEEINYISEQKQRLISDIKIHCQILEVADRKKVETHAISTYEEQIYVSAEQEYFEDYNQMLTLTRQSNIGNGDMFRSTFHLLLSHKYLIVKNEMLVIFFAKLFGNSKVVIQQVEPDWIKFQSLFENGLAYTWESATKHPNQFHFLILQDINLASIECYAKPLLDVISGIRQSIPGFTNPIPPNLYIICTPLKVGQKGEFGLKLFKDTFDGWAVLQDFPIKPFNVGRFFPIQILAIESVQDMLDDLGFPEDISLAQDFFEEYND</sequence>
<accession>A0A4R5DKS1</accession>